<dbReference type="EMBL" id="CAJOBS010002274">
    <property type="protein sequence ID" value="CAF4803707.1"/>
    <property type="molecule type" value="Genomic_DNA"/>
</dbReference>
<proteinExistence type="predicted"/>
<protein>
    <submittedName>
        <fullName evidence="3">Uncharacterized protein</fullName>
    </submittedName>
</protein>
<comment type="caution">
    <text evidence="3">The sequence shown here is derived from an EMBL/GenBank/DDBJ whole genome shotgun (WGS) entry which is preliminary data.</text>
</comment>
<dbReference type="CDD" id="cd00761">
    <property type="entry name" value="Glyco_tranf_GTA_type"/>
    <property type="match status" value="1"/>
</dbReference>
<dbReference type="Proteomes" id="UP000663865">
    <property type="component" value="Unassembled WGS sequence"/>
</dbReference>
<accession>A0A821PCR5</accession>
<dbReference type="AlphaFoldDB" id="A0A821PCR5"/>
<organism evidence="3 4">
    <name type="scientific">Rotaria socialis</name>
    <dbReference type="NCBI Taxonomy" id="392032"/>
    <lineage>
        <taxon>Eukaryota</taxon>
        <taxon>Metazoa</taxon>
        <taxon>Spiralia</taxon>
        <taxon>Gnathifera</taxon>
        <taxon>Rotifera</taxon>
        <taxon>Eurotatoria</taxon>
        <taxon>Bdelloidea</taxon>
        <taxon>Philodinida</taxon>
        <taxon>Philodinidae</taxon>
        <taxon>Rotaria</taxon>
    </lineage>
</organism>
<name>A0A821PCR5_9BILA</name>
<evidence type="ECO:0000256" key="1">
    <source>
        <dbReference type="SAM" id="Phobius"/>
    </source>
</evidence>
<evidence type="ECO:0000313" key="4">
    <source>
        <dbReference type="Proteomes" id="UP000663838"/>
    </source>
</evidence>
<reference evidence="3" key="1">
    <citation type="submission" date="2021-02" db="EMBL/GenBank/DDBJ databases">
        <authorList>
            <person name="Nowell W R."/>
        </authorList>
    </citation>
    <scope>NUCLEOTIDE SEQUENCE</scope>
</reference>
<gene>
    <name evidence="2" type="ORF">KIK155_LOCUS1519</name>
    <name evidence="3" type="ORF">TOA249_LOCUS23527</name>
</gene>
<dbReference type="EMBL" id="CAJNYV010000038">
    <property type="protein sequence ID" value="CAF3330225.1"/>
    <property type="molecule type" value="Genomic_DNA"/>
</dbReference>
<sequence length="134" mass="15619">MLTREPRLYSLIVTLVLSAAYLSTFLYKSDNVKFNPIIWTNLSLQEQLSIRDRILSTAINKSMHTVPRVVVSLTSFSSRLKYIDDTLQSLFRQTYPPDQIYLFMPIKNYSRFNLPSFSPTTIIDIQQTYEGKKL</sequence>
<evidence type="ECO:0000313" key="3">
    <source>
        <dbReference type="EMBL" id="CAF4803707.1"/>
    </source>
</evidence>
<keyword evidence="1" id="KW-0472">Membrane</keyword>
<evidence type="ECO:0000313" key="2">
    <source>
        <dbReference type="EMBL" id="CAF3330225.1"/>
    </source>
</evidence>
<dbReference type="Proteomes" id="UP000663838">
    <property type="component" value="Unassembled WGS sequence"/>
</dbReference>
<feature type="transmembrane region" description="Helical" evidence="1">
    <location>
        <begin position="6"/>
        <end position="27"/>
    </location>
</feature>
<keyword evidence="1" id="KW-1133">Transmembrane helix</keyword>
<keyword evidence="1" id="KW-0812">Transmembrane</keyword>